<accession>U6RNP5</accession>
<evidence type="ECO:0000313" key="1">
    <source>
        <dbReference type="EMBL" id="EOA56848.1"/>
    </source>
</evidence>
<gene>
    <name evidence="1" type="ORF">HMPREF1534_01039</name>
</gene>
<reference evidence="1 2" key="1">
    <citation type="submission" date="2013-04" db="EMBL/GenBank/DDBJ databases">
        <title>The Genome Sequence of Bacteroides massiliensis DSM 17679.</title>
        <authorList>
            <consortium name="The Broad Institute Genomics Platform"/>
            <person name="Earl A."/>
            <person name="Ward D."/>
            <person name="Feldgarden M."/>
            <person name="Gevers D."/>
            <person name="Martens E."/>
            <person name="Fenner L."/>
            <person name="Roux V."/>
            <person name="Mallet M.N."/>
            <person name="Raoult D."/>
            <person name="Walker B."/>
            <person name="Young S."/>
            <person name="Zeng Q."/>
            <person name="Gargeya S."/>
            <person name="Fitzgerald M."/>
            <person name="Haas B."/>
            <person name="Abouelleil A."/>
            <person name="Allen A.W."/>
            <person name="Alvarado L."/>
            <person name="Arachchi H.M."/>
            <person name="Berlin A.M."/>
            <person name="Chapman S.B."/>
            <person name="Gainer-Dewar J."/>
            <person name="Goldberg J."/>
            <person name="Griggs A."/>
            <person name="Gujja S."/>
            <person name="Hansen M."/>
            <person name="Howarth C."/>
            <person name="Imamovic A."/>
            <person name="Ireland A."/>
            <person name="Larimer J."/>
            <person name="McCowan C."/>
            <person name="Murphy C."/>
            <person name="Pearson M."/>
            <person name="Poon T.W."/>
            <person name="Priest M."/>
            <person name="Roberts A."/>
            <person name="Saif S."/>
            <person name="Shea T."/>
            <person name="Sisk P."/>
            <person name="Sykes S."/>
            <person name="Wortman J."/>
            <person name="Nusbaum C."/>
            <person name="Birren B."/>
        </authorList>
    </citation>
    <scope>NUCLEOTIDE SEQUENCE [LARGE SCALE GENOMIC DNA]</scope>
    <source>
        <strain evidence="2">B84634 / Timone 84634 / DSM 17679 / JCM 13223</strain>
    </source>
</reference>
<dbReference type="Proteomes" id="UP000017831">
    <property type="component" value="Unassembled WGS sequence"/>
</dbReference>
<comment type="caution">
    <text evidence="1">The sequence shown here is derived from an EMBL/GenBank/DDBJ whole genome shotgun (WGS) entry which is preliminary data.</text>
</comment>
<dbReference type="HOGENOM" id="CLU_3363207_0_0_10"/>
<dbReference type="STRING" id="1121098.HMPREF1534_01039"/>
<keyword evidence="2" id="KW-1185">Reference proteome</keyword>
<dbReference type="EMBL" id="AQHY01000010">
    <property type="protein sequence ID" value="EOA56848.1"/>
    <property type="molecule type" value="Genomic_DNA"/>
</dbReference>
<sequence>MKSWISSYHCIVLEVYQDSKVSSDTPLQKINSVYE</sequence>
<evidence type="ECO:0000313" key="2">
    <source>
        <dbReference type="Proteomes" id="UP000017831"/>
    </source>
</evidence>
<proteinExistence type="predicted"/>
<organism evidence="1 2">
    <name type="scientific">Phocaeicola massiliensis B84634 = Timone 84634 = DSM 17679 = JCM 13223</name>
    <dbReference type="NCBI Taxonomy" id="1121098"/>
    <lineage>
        <taxon>Bacteria</taxon>
        <taxon>Pseudomonadati</taxon>
        <taxon>Bacteroidota</taxon>
        <taxon>Bacteroidia</taxon>
        <taxon>Bacteroidales</taxon>
        <taxon>Bacteroidaceae</taxon>
        <taxon>Phocaeicola</taxon>
    </lineage>
</organism>
<protein>
    <submittedName>
        <fullName evidence="1">Uncharacterized protein</fullName>
    </submittedName>
</protein>
<dbReference type="AlphaFoldDB" id="U6RNP5"/>
<name>U6RNP5_9BACT</name>